<dbReference type="SUPFAM" id="SSF81321">
    <property type="entry name" value="Family A G protein-coupled receptor-like"/>
    <property type="match status" value="1"/>
</dbReference>
<comment type="caution">
    <text evidence="3">The sequence shown here is derived from an EMBL/GenBank/DDBJ whole genome shotgun (WGS) entry which is preliminary data.</text>
</comment>
<dbReference type="PANTHER" id="PTHR23017:SF3">
    <property type="entry name" value="G-PROTEIN COUPLED RECEPTORS FAMILY 1 PROFILE DOMAIN-CONTAINING PROTEIN"/>
    <property type="match status" value="1"/>
</dbReference>
<evidence type="ECO:0000259" key="2">
    <source>
        <dbReference type="Pfam" id="PF10328"/>
    </source>
</evidence>
<evidence type="ECO:0000313" key="3">
    <source>
        <dbReference type="EMBL" id="GMT23106.1"/>
    </source>
</evidence>
<proteinExistence type="predicted"/>
<keyword evidence="1" id="KW-0472">Membrane</keyword>
<dbReference type="PANTHER" id="PTHR23017">
    <property type="entry name" value="SERPENTINE RECEPTOR, CLASS X"/>
    <property type="match status" value="1"/>
</dbReference>
<dbReference type="InterPro" id="IPR019430">
    <property type="entry name" value="7TM_GPCR_serpentine_rcpt_Srx"/>
</dbReference>
<feature type="transmembrane region" description="Helical" evidence="1">
    <location>
        <begin position="201"/>
        <end position="225"/>
    </location>
</feature>
<dbReference type="AlphaFoldDB" id="A0AAV5VX58"/>
<feature type="transmembrane region" description="Helical" evidence="1">
    <location>
        <begin position="45"/>
        <end position="67"/>
    </location>
</feature>
<dbReference type="Pfam" id="PF10328">
    <property type="entry name" value="7TM_GPCR_Srx"/>
    <property type="match status" value="1"/>
</dbReference>
<reference evidence="3" key="1">
    <citation type="submission" date="2023-10" db="EMBL/GenBank/DDBJ databases">
        <title>Genome assembly of Pristionchus species.</title>
        <authorList>
            <person name="Yoshida K."/>
            <person name="Sommer R.J."/>
        </authorList>
    </citation>
    <scope>NUCLEOTIDE SEQUENCE</scope>
    <source>
        <strain evidence="3">RS5133</strain>
    </source>
</reference>
<evidence type="ECO:0000313" key="4">
    <source>
        <dbReference type="Proteomes" id="UP001432322"/>
    </source>
</evidence>
<evidence type="ECO:0000256" key="1">
    <source>
        <dbReference type="SAM" id="Phobius"/>
    </source>
</evidence>
<dbReference type="Proteomes" id="UP001432322">
    <property type="component" value="Unassembled WGS sequence"/>
</dbReference>
<feature type="transmembrane region" description="Helical" evidence="1">
    <location>
        <begin position="173"/>
        <end position="195"/>
    </location>
</feature>
<name>A0AAV5VX58_9BILA</name>
<keyword evidence="1" id="KW-1133">Transmembrane helix</keyword>
<organism evidence="3 4">
    <name type="scientific">Pristionchus fissidentatus</name>
    <dbReference type="NCBI Taxonomy" id="1538716"/>
    <lineage>
        <taxon>Eukaryota</taxon>
        <taxon>Metazoa</taxon>
        <taxon>Ecdysozoa</taxon>
        <taxon>Nematoda</taxon>
        <taxon>Chromadorea</taxon>
        <taxon>Rhabditida</taxon>
        <taxon>Rhabditina</taxon>
        <taxon>Diplogasteromorpha</taxon>
        <taxon>Diplogasteroidea</taxon>
        <taxon>Neodiplogasteridae</taxon>
        <taxon>Pristionchus</taxon>
    </lineage>
</organism>
<gene>
    <name evidence="3" type="ORF">PFISCL1PPCAC_14403</name>
</gene>
<feature type="non-terminal residue" evidence="3">
    <location>
        <position position="244"/>
    </location>
</feature>
<keyword evidence="4" id="KW-1185">Reference proteome</keyword>
<feature type="transmembrane region" description="Helical" evidence="1">
    <location>
        <begin position="79"/>
        <end position="99"/>
    </location>
</feature>
<keyword evidence="1" id="KW-0812">Transmembrane</keyword>
<feature type="domain" description="7TM GPCR serpentine receptor class x (Srx)" evidence="2">
    <location>
        <begin position="2"/>
        <end position="226"/>
    </location>
</feature>
<feature type="non-terminal residue" evidence="3">
    <location>
        <position position="1"/>
    </location>
</feature>
<dbReference type="EMBL" id="BTSY01000004">
    <property type="protein sequence ID" value="GMT23106.1"/>
    <property type="molecule type" value="Genomic_DNA"/>
</dbReference>
<accession>A0AAV5VX58</accession>
<protein>
    <recommendedName>
        <fullName evidence="2">7TM GPCR serpentine receptor class x (Srx) domain-containing protein</fullName>
    </recommendedName>
</protein>
<sequence>RFGTICTFQMICDIVKIGLTTAYSVIPDVHAPATDSRFSITTCEIFYFSSCLMHVLFAIHRLIFIVFPKKKLTWESYTWLAMAICVALAVLKAFLTQMMHKDLYLMYDRVIMCWLFTKTSKTELYKNIKMGLSYAEVIIVFALDSISFGKLLHLKSRISSAIWDANTRAEAKLVVQSLLQNIPTLTLVFFYFHVLPTQTDAFHMFLCSLTWNISSGMDGLIIIVLHTRSYIFKKRKVVNGTTTV</sequence>